<dbReference type="Proteomes" id="UP000198559">
    <property type="component" value="Unassembled WGS sequence"/>
</dbReference>
<gene>
    <name evidence="1" type="ORF">BAZSYMB_GCONTIG00838_0</name>
</gene>
<evidence type="ECO:0000313" key="2">
    <source>
        <dbReference type="Proteomes" id="UP000198559"/>
    </source>
</evidence>
<organism evidence="1 2">
    <name type="scientific">Bathymodiolus azoricus thioautotrophic gill symbiont</name>
    <dbReference type="NCBI Taxonomy" id="235205"/>
    <lineage>
        <taxon>Bacteria</taxon>
        <taxon>Pseudomonadati</taxon>
        <taxon>Pseudomonadota</taxon>
        <taxon>Gammaproteobacteria</taxon>
        <taxon>sulfur-oxidizing symbionts</taxon>
    </lineage>
</organism>
<reference evidence="2" key="1">
    <citation type="submission" date="2016-06" db="EMBL/GenBank/DDBJ databases">
        <authorList>
            <person name="Petersen J."/>
            <person name="Sayavedra L."/>
        </authorList>
    </citation>
    <scope>NUCLEOTIDE SEQUENCE [LARGE SCALE GENOMIC DNA]</scope>
    <source>
        <strain evidence="2">BazSymB</strain>
    </source>
</reference>
<sequence>MASIAYLTSCPALSVTNVISLLYGSFVGTNSSKI</sequence>
<proteinExistence type="predicted"/>
<dbReference type="AlphaFoldDB" id="A0A1H6K6E5"/>
<accession>A0A1H6K6E5</accession>
<protein>
    <submittedName>
        <fullName evidence="1">Uncharacterized protein</fullName>
    </submittedName>
</protein>
<evidence type="ECO:0000313" key="1">
    <source>
        <dbReference type="EMBL" id="SEH67060.1"/>
    </source>
</evidence>
<dbReference type="EMBL" id="CVUD02000088">
    <property type="protein sequence ID" value="SEH67060.1"/>
    <property type="molecule type" value="Genomic_DNA"/>
</dbReference>
<name>A0A1H6K6E5_9GAMM</name>